<proteinExistence type="predicted"/>
<evidence type="ECO:0000313" key="4">
    <source>
        <dbReference type="Proteomes" id="UP000325785"/>
    </source>
</evidence>
<dbReference type="AlphaFoldDB" id="A0A0T5P2V6"/>
<reference evidence="1 3" key="1">
    <citation type="submission" date="2015-04" db="EMBL/GenBank/DDBJ databases">
        <title>The draft genome sequence of Roseovarius indicus B108T.</title>
        <authorList>
            <person name="Li G."/>
            <person name="Lai Q."/>
            <person name="Shao Z."/>
            <person name="Yan P."/>
        </authorList>
    </citation>
    <scope>NUCLEOTIDE SEQUENCE [LARGE SCALE GENOMIC DNA]</scope>
    <source>
        <strain evidence="1 3">B108</strain>
    </source>
</reference>
<accession>A0A0T5P2V6</accession>
<dbReference type="EMBL" id="CP031598">
    <property type="protein sequence ID" value="QEW28626.1"/>
    <property type="molecule type" value="Genomic_DNA"/>
</dbReference>
<gene>
    <name evidence="2" type="ORF">RIdsm_04458</name>
    <name evidence="1" type="ORF">XM52_23865</name>
</gene>
<name>A0A0T5P2V6_9RHOB</name>
<evidence type="ECO:0000313" key="1">
    <source>
        <dbReference type="EMBL" id="KRS15464.1"/>
    </source>
</evidence>
<dbReference type="Proteomes" id="UP000051401">
    <property type="component" value="Unassembled WGS sequence"/>
</dbReference>
<keyword evidence="3" id="KW-1185">Reference proteome</keyword>
<dbReference type="KEGG" id="rid:RIdsm_04458"/>
<dbReference type="EMBL" id="LAXI01000022">
    <property type="protein sequence ID" value="KRS15464.1"/>
    <property type="molecule type" value="Genomic_DNA"/>
</dbReference>
<evidence type="ECO:0000313" key="3">
    <source>
        <dbReference type="Proteomes" id="UP000051401"/>
    </source>
</evidence>
<dbReference type="Proteomes" id="UP000325785">
    <property type="component" value="Chromosome"/>
</dbReference>
<dbReference type="STRING" id="540747.SAMN04488031_11528"/>
<reference evidence="2 4" key="2">
    <citation type="submission" date="2018-08" db="EMBL/GenBank/DDBJ databases">
        <title>Genetic Globetrotter - A new plasmid hitch-hiking vast phylogenetic and geographic distances.</title>
        <authorList>
            <person name="Vollmers J."/>
            <person name="Petersen J."/>
        </authorList>
    </citation>
    <scope>NUCLEOTIDE SEQUENCE [LARGE SCALE GENOMIC DNA]</scope>
    <source>
        <strain evidence="2 4">DSM 26383</strain>
    </source>
</reference>
<sequence>MPLPKLPLLLVLLAVTAACSPRQSCIYRATGEFRTLEHDIKETREALRRGYRIERRTVPRTVFGICYARDPATMKPIPYTCRDTVFETETYRVPINRAREARNLAEYEAALPAARARAAAGTRQCEATYPEED</sequence>
<organism evidence="1 3">
    <name type="scientific">Roseovarius indicus</name>
    <dbReference type="NCBI Taxonomy" id="540747"/>
    <lineage>
        <taxon>Bacteria</taxon>
        <taxon>Pseudomonadati</taxon>
        <taxon>Pseudomonadota</taxon>
        <taxon>Alphaproteobacteria</taxon>
        <taxon>Rhodobacterales</taxon>
        <taxon>Roseobacteraceae</taxon>
        <taxon>Roseovarius</taxon>
    </lineage>
</organism>
<dbReference type="PROSITE" id="PS51257">
    <property type="entry name" value="PROKAR_LIPOPROTEIN"/>
    <property type="match status" value="1"/>
</dbReference>
<dbReference type="RefSeq" id="WP_057820306.1">
    <property type="nucleotide sequence ID" value="NZ_CP031598.1"/>
</dbReference>
<dbReference type="PATRIC" id="fig|540747.5.peg.3130"/>
<evidence type="ECO:0000313" key="2">
    <source>
        <dbReference type="EMBL" id="QEW28626.1"/>
    </source>
</evidence>
<dbReference type="OrthoDB" id="7875456at2"/>
<protein>
    <submittedName>
        <fullName evidence="1">Uncharacterized protein</fullName>
    </submittedName>
</protein>